<evidence type="ECO:0008006" key="3">
    <source>
        <dbReference type="Google" id="ProtNLM"/>
    </source>
</evidence>
<dbReference type="AlphaFoldDB" id="M5FXU2"/>
<dbReference type="Proteomes" id="UP000030653">
    <property type="component" value="Unassembled WGS sequence"/>
</dbReference>
<keyword evidence="2" id="KW-1185">Reference proteome</keyword>
<dbReference type="HOGENOM" id="CLU_490907_0_0_1"/>
<proteinExistence type="predicted"/>
<organism evidence="1 2">
    <name type="scientific">Dacryopinax primogenitus (strain DJM 731)</name>
    <name type="common">Brown rot fungus</name>
    <dbReference type="NCBI Taxonomy" id="1858805"/>
    <lineage>
        <taxon>Eukaryota</taxon>
        <taxon>Fungi</taxon>
        <taxon>Dikarya</taxon>
        <taxon>Basidiomycota</taxon>
        <taxon>Agaricomycotina</taxon>
        <taxon>Dacrymycetes</taxon>
        <taxon>Dacrymycetales</taxon>
        <taxon>Dacrymycetaceae</taxon>
        <taxon>Dacryopinax</taxon>
    </lineage>
</organism>
<dbReference type="GeneID" id="63683614"/>
<dbReference type="OrthoDB" id="3543113at2759"/>
<dbReference type="Gene3D" id="3.80.10.10">
    <property type="entry name" value="Ribonuclease Inhibitor"/>
    <property type="match status" value="1"/>
</dbReference>
<dbReference type="RefSeq" id="XP_040628221.1">
    <property type="nucleotide sequence ID" value="XM_040768552.1"/>
</dbReference>
<protein>
    <recommendedName>
        <fullName evidence="3">RNI-like protein</fullName>
    </recommendedName>
</protein>
<gene>
    <name evidence="1" type="ORF">DACRYDRAFT_107879</name>
</gene>
<evidence type="ECO:0000313" key="1">
    <source>
        <dbReference type="EMBL" id="EJU01324.1"/>
    </source>
</evidence>
<name>M5FXU2_DACPD</name>
<dbReference type="EMBL" id="JH795864">
    <property type="protein sequence ID" value="EJU01324.1"/>
    <property type="molecule type" value="Genomic_DNA"/>
</dbReference>
<reference evidence="1 2" key="1">
    <citation type="journal article" date="2012" name="Science">
        <title>The Paleozoic origin of enzymatic lignin decomposition reconstructed from 31 fungal genomes.</title>
        <authorList>
            <person name="Floudas D."/>
            <person name="Binder M."/>
            <person name="Riley R."/>
            <person name="Barry K."/>
            <person name="Blanchette R.A."/>
            <person name="Henrissat B."/>
            <person name="Martinez A.T."/>
            <person name="Otillar R."/>
            <person name="Spatafora J.W."/>
            <person name="Yadav J.S."/>
            <person name="Aerts A."/>
            <person name="Benoit I."/>
            <person name="Boyd A."/>
            <person name="Carlson A."/>
            <person name="Copeland A."/>
            <person name="Coutinho P.M."/>
            <person name="de Vries R.P."/>
            <person name="Ferreira P."/>
            <person name="Findley K."/>
            <person name="Foster B."/>
            <person name="Gaskell J."/>
            <person name="Glotzer D."/>
            <person name="Gorecki P."/>
            <person name="Heitman J."/>
            <person name="Hesse C."/>
            <person name="Hori C."/>
            <person name="Igarashi K."/>
            <person name="Jurgens J.A."/>
            <person name="Kallen N."/>
            <person name="Kersten P."/>
            <person name="Kohler A."/>
            <person name="Kuees U."/>
            <person name="Kumar T.K.A."/>
            <person name="Kuo A."/>
            <person name="LaButti K."/>
            <person name="Larrondo L.F."/>
            <person name="Lindquist E."/>
            <person name="Ling A."/>
            <person name="Lombard V."/>
            <person name="Lucas S."/>
            <person name="Lundell T."/>
            <person name="Martin R."/>
            <person name="McLaughlin D.J."/>
            <person name="Morgenstern I."/>
            <person name="Morin E."/>
            <person name="Murat C."/>
            <person name="Nagy L.G."/>
            <person name="Nolan M."/>
            <person name="Ohm R.A."/>
            <person name="Patyshakuliyeva A."/>
            <person name="Rokas A."/>
            <person name="Ruiz-Duenas F.J."/>
            <person name="Sabat G."/>
            <person name="Salamov A."/>
            <person name="Samejima M."/>
            <person name="Schmutz J."/>
            <person name="Slot J.C."/>
            <person name="St John F."/>
            <person name="Stenlid J."/>
            <person name="Sun H."/>
            <person name="Sun S."/>
            <person name="Syed K."/>
            <person name="Tsang A."/>
            <person name="Wiebenga A."/>
            <person name="Young D."/>
            <person name="Pisabarro A."/>
            <person name="Eastwood D.C."/>
            <person name="Martin F."/>
            <person name="Cullen D."/>
            <person name="Grigoriev I.V."/>
            <person name="Hibbett D.S."/>
        </authorList>
    </citation>
    <scope>NUCLEOTIDE SEQUENCE [LARGE SCALE GENOMIC DNA]</scope>
    <source>
        <strain evidence="1 2">DJM-731 SS1</strain>
    </source>
</reference>
<evidence type="ECO:0000313" key="2">
    <source>
        <dbReference type="Proteomes" id="UP000030653"/>
    </source>
</evidence>
<sequence>MHAVFRLPELFEVVCAHGTPSTLAALARTSSALFLPAVSELYRNAGYQQLFHMVWVYLQRQQKQHVEGWDTMQHDTMPAWRRFQIYAPLIWHLSIVGDMWNALLKGTHGGNVAYTPEKLLLYLSSIASVSDLHPVFPNLRSLKIDPVKTQPLGSLIILLSGNLTSLVTVHLNLASAIAKPDVAAMLDILPDRAPVLKCLELVGAVSDAQELSLSITRMIQAFPQLEELSCGTACLQAGILLGLSKLSNLRSIRIIGTLLVPTRIPTKMPGSRHLHEPLPSLRVIHIEEVASSMAGPLLSQLGTPSVEAVTVNLSSNESSPFPDEIKALFLAVSRFTSLRDFSISARGQGPRGHSAAFWQYGSILFTCSRLQKCVLRNWLFPASPVDDELIESMAMAWPDLQALSLQWNVGKNDVLSTPTLNSLAVLFNHCPRLTHLQLWSLSAPVGRTPVVDSCLQPRPLWLGVRHNNIEDVDDASIFFVTLTSALEVYMESSPEAFAWWDDFDTTPWNNIILRMRTLRRYIQMQADKKGTAFDNRMDNFTLESGHNCPPAPVFI</sequence>
<dbReference type="InterPro" id="IPR032675">
    <property type="entry name" value="LRR_dom_sf"/>
</dbReference>
<dbReference type="SUPFAM" id="SSF52047">
    <property type="entry name" value="RNI-like"/>
    <property type="match status" value="1"/>
</dbReference>
<dbReference type="STRING" id="1858805.M5FXU2"/>
<accession>M5FXU2</accession>